<dbReference type="Pfam" id="PF01915">
    <property type="entry name" value="Glyco_hydro_3_C"/>
    <property type="match status" value="1"/>
</dbReference>
<feature type="domain" description="Fibronectin type III-like" evidence="4">
    <location>
        <begin position="432"/>
        <end position="516"/>
    </location>
</feature>
<evidence type="ECO:0000313" key="6">
    <source>
        <dbReference type="Proteomes" id="UP001464378"/>
    </source>
</evidence>
<dbReference type="InterPro" id="IPR050288">
    <property type="entry name" value="Cellulose_deg_GH3"/>
</dbReference>
<dbReference type="Gene3D" id="2.60.40.10">
    <property type="entry name" value="Immunoglobulins"/>
    <property type="match status" value="1"/>
</dbReference>
<keyword evidence="3" id="KW-0812">Transmembrane</keyword>
<dbReference type="SUPFAM" id="SSF52279">
    <property type="entry name" value="Beta-D-glucan exohydrolase, C-terminal domain"/>
    <property type="match status" value="1"/>
</dbReference>
<dbReference type="InterPro" id="IPR026891">
    <property type="entry name" value="Fn3-like"/>
</dbReference>
<name>A0ABV1E6Q6_9FIRM</name>
<evidence type="ECO:0000256" key="3">
    <source>
        <dbReference type="SAM" id="Phobius"/>
    </source>
</evidence>
<protein>
    <submittedName>
        <fullName evidence="5">Glycoside hydrolase family 3 C-terminal domain-containing protein</fullName>
    </submittedName>
</protein>
<dbReference type="PROSITE" id="PS51257">
    <property type="entry name" value="PROKAR_LIPOPROTEIN"/>
    <property type="match status" value="1"/>
</dbReference>
<dbReference type="InterPro" id="IPR017853">
    <property type="entry name" value="GH"/>
</dbReference>
<comment type="caution">
    <text evidence="5">The sequence shown here is derived from an EMBL/GenBank/DDBJ whole genome shotgun (WGS) entry which is preliminary data.</text>
</comment>
<dbReference type="InterPro" id="IPR002772">
    <property type="entry name" value="Glyco_hydro_3_C"/>
</dbReference>
<dbReference type="EMBL" id="JBBMFK010000007">
    <property type="protein sequence ID" value="MEQ2442975.1"/>
    <property type="molecule type" value="Genomic_DNA"/>
</dbReference>
<dbReference type="SMART" id="SM01217">
    <property type="entry name" value="Fn3_like"/>
    <property type="match status" value="1"/>
</dbReference>
<sequence>MKNLTREKISRLRRTLLPIMALLLALSCTLTAGMYANASTLNSLFGRGARTVKPLEQAEALDADYYTQAYSSKSESLAAAQELSAEISDEGIVLLKNDGLLPLSDSAALSPFGLRYCRPFYGGSGSSAIGDDGAHTISPAQGLRTIFSSLNTALEERLFQAAGASEEIEENPSLTAATPLQAPGKWTILYEFSPDVYTDLADTCAGTVGVVFLGRQTGEDCDASVSVYDDGTPHMLAVTTAEQALISFAKANCDGVVVVLASSSPMEVSELENDPGVDAIVWLGGAGSTGYGSLARVLSGQVNPSGRLPDLWAADFKRSPTFANQDDGSDAFVYTNADTTLVNRDSWEEHAGAPFREYEEGIYLGYRYYETAWDTGFLGDYYDPVSGVLYPFGYGLSYTSFSQEIMNFSDRGEDISLTVRVTNTGTNYAGKEVVQVYFTPPYTDLDREYAVEKSTAALVQFAKTDLLAPGEYQDVSLSFSKEDIASYCYTRDNGDGSTGCYMLEAGTYVISIRANSHDVLDSRTTAVPGTIWYDNSNPRQSELDAQAELNDSGDPLSLPSSGGQAAVNQFEQLNAYMSDPAVSGAVCLSRADWAGTQPTAPTDADRAASDTVRAWITAADTTKPDSAGSGEHETGSAPISGAENGLVLADLRGKRYWDPMWTLLLDQLTYDDPEALRLCLFQAAYGTGALPAIGKPESVEHDGPQGLTLADVNGQNWIKGVCGYPAAPVMAAAWNPELMYDFGYMVGQEALLSGINGWYAPGLNIRRTPFGGRSSEYFSEDPLLSGMLGARVISGAGDAGLSCAAKHFVLMDTEAHKNPHTCVWLTEQALREIYLRPYEIALKTSRKTIRYIGEKDGVTRTRTMRAGDFLMAGDCAVGALWSAANPALLTGVVRGEWGFQGTILSDMHLSGSDSQVDRLLRAGCDLLMSTSSGTALNLSDSQSPDSQLLLRRAVRDLCYTLVNSNLMQGAAPGSLIQSAPAPWELCLMAFDCAVALALLAMGGLLIWTVWYAHKRL</sequence>
<evidence type="ECO:0000256" key="1">
    <source>
        <dbReference type="ARBA" id="ARBA00005336"/>
    </source>
</evidence>
<proteinExistence type="inferred from homology"/>
<reference evidence="5 6" key="1">
    <citation type="submission" date="2024-03" db="EMBL/GenBank/DDBJ databases">
        <title>Human intestinal bacterial collection.</title>
        <authorList>
            <person name="Pauvert C."/>
            <person name="Hitch T.C.A."/>
            <person name="Clavel T."/>
        </authorList>
    </citation>
    <scope>NUCLEOTIDE SEQUENCE [LARGE SCALE GENOMIC DNA]</scope>
    <source>
        <strain evidence="5 6">CLA-AP-H29</strain>
    </source>
</reference>
<dbReference type="PANTHER" id="PTHR42715">
    <property type="entry name" value="BETA-GLUCOSIDASE"/>
    <property type="match status" value="1"/>
</dbReference>
<dbReference type="InterPro" id="IPR001764">
    <property type="entry name" value="Glyco_hydro_3_N"/>
</dbReference>
<keyword evidence="6" id="KW-1185">Reference proteome</keyword>
<dbReference type="InterPro" id="IPR036962">
    <property type="entry name" value="Glyco_hydro_3_N_sf"/>
</dbReference>
<dbReference type="GO" id="GO:0016787">
    <property type="term" value="F:hydrolase activity"/>
    <property type="evidence" value="ECO:0007669"/>
    <property type="project" value="UniProtKB-KW"/>
</dbReference>
<dbReference type="PANTHER" id="PTHR42715:SF10">
    <property type="entry name" value="BETA-GLUCOSIDASE"/>
    <property type="match status" value="1"/>
</dbReference>
<gene>
    <name evidence="5" type="ORF">WMO64_05790</name>
</gene>
<dbReference type="Pfam" id="PF00933">
    <property type="entry name" value="Glyco_hydro_3"/>
    <property type="match status" value="1"/>
</dbReference>
<evidence type="ECO:0000259" key="4">
    <source>
        <dbReference type="SMART" id="SM01217"/>
    </source>
</evidence>
<dbReference type="PRINTS" id="PR00133">
    <property type="entry name" value="GLHYDRLASE3"/>
</dbReference>
<keyword evidence="3" id="KW-1133">Transmembrane helix</keyword>
<dbReference type="RefSeq" id="WP_349231329.1">
    <property type="nucleotide sequence ID" value="NZ_JBBMFK010000007.1"/>
</dbReference>
<feature type="transmembrane region" description="Helical" evidence="3">
    <location>
        <begin position="987"/>
        <end position="1012"/>
    </location>
</feature>
<dbReference type="InterPro" id="IPR036881">
    <property type="entry name" value="Glyco_hydro_3_C_sf"/>
</dbReference>
<dbReference type="SUPFAM" id="SSF51445">
    <property type="entry name" value="(Trans)glycosidases"/>
    <property type="match status" value="1"/>
</dbReference>
<dbReference type="Proteomes" id="UP001464378">
    <property type="component" value="Unassembled WGS sequence"/>
</dbReference>
<dbReference type="Gene3D" id="3.40.50.1700">
    <property type="entry name" value="Glycoside hydrolase family 3 C-terminal domain"/>
    <property type="match status" value="1"/>
</dbReference>
<dbReference type="InterPro" id="IPR013783">
    <property type="entry name" value="Ig-like_fold"/>
</dbReference>
<keyword evidence="3" id="KW-0472">Membrane</keyword>
<evidence type="ECO:0000256" key="2">
    <source>
        <dbReference type="ARBA" id="ARBA00022801"/>
    </source>
</evidence>
<comment type="similarity">
    <text evidence="1">Belongs to the glycosyl hydrolase 3 family.</text>
</comment>
<dbReference type="Pfam" id="PF14310">
    <property type="entry name" value="Fn3-like"/>
    <property type="match status" value="1"/>
</dbReference>
<keyword evidence="2 5" id="KW-0378">Hydrolase</keyword>
<dbReference type="Gene3D" id="3.20.20.300">
    <property type="entry name" value="Glycoside hydrolase, family 3, N-terminal domain"/>
    <property type="match status" value="1"/>
</dbReference>
<evidence type="ECO:0000313" key="5">
    <source>
        <dbReference type="EMBL" id="MEQ2442975.1"/>
    </source>
</evidence>
<accession>A0ABV1E6Q6</accession>
<organism evidence="5 6">
    <name type="scientific">Pseudoflavonifractor intestinihominis</name>
    <dbReference type="NCBI Taxonomy" id="3133171"/>
    <lineage>
        <taxon>Bacteria</taxon>
        <taxon>Bacillati</taxon>
        <taxon>Bacillota</taxon>
        <taxon>Clostridia</taxon>
        <taxon>Eubacteriales</taxon>
        <taxon>Oscillospiraceae</taxon>
        <taxon>Pseudoflavonifractor</taxon>
    </lineage>
</organism>